<evidence type="ECO:0000313" key="2">
    <source>
        <dbReference type="Proteomes" id="UP001472677"/>
    </source>
</evidence>
<dbReference type="InterPro" id="IPR036691">
    <property type="entry name" value="Endo/exonu/phosph_ase_sf"/>
</dbReference>
<name>A0ABR1Z822_9ROSI</name>
<reference evidence="1 2" key="1">
    <citation type="journal article" date="2024" name="G3 (Bethesda)">
        <title>Genome assembly of Hibiscus sabdariffa L. provides insights into metabolisms of medicinal natural products.</title>
        <authorList>
            <person name="Kim T."/>
        </authorList>
    </citation>
    <scope>NUCLEOTIDE SEQUENCE [LARGE SCALE GENOMIC DNA]</scope>
    <source>
        <strain evidence="1">TK-2024</strain>
        <tissue evidence="1">Old leaves</tissue>
    </source>
</reference>
<dbReference type="PANTHER" id="PTHR35218:SF9">
    <property type="entry name" value="ENDONUCLEASE_EXONUCLEASE_PHOSPHATASE DOMAIN-CONTAINING PROTEIN"/>
    <property type="match status" value="1"/>
</dbReference>
<organism evidence="1 2">
    <name type="scientific">Hibiscus sabdariffa</name>
    <name type="common">roselle</name>
    <dbReference type="NCBI Taxonomy" id="183260"/>
    <lineage>
        <taxon>Eukaryota</taxon>
        <taxon>Viridiplantae</taxon>
        <taxon>Streptophyta</taxon>
        <taxon>Embryophyta</taxon>
        <taxon>Tracheophyta</taxon>
        <taxon>Spermatophyta</taxon>
        <taxon>Magnoliopsida</taxon>
        <taxon>eudicotyledons</taxon>
        <taxon>Gunneridae</taxon>
        <taxon>Pentapetalae</taxon>
        <taxon>rosids</taxon>
        <taxon>malvids</taxon>
        <taxon>Malvales</taxon>
        <taxon>Malvaceae</taxon>
        <taxon>Malvoideae</taxon>
        <taxon>Hibiscus</taxon>
    </lineage>
</organism>
<evidence type="ECO:0000313" key="1">
    <source>
        <dbReference type="EMBL" id="KAK8476029.1"/>
    </source>
</evidence>
<keyword evidence="2" id="KW-1185">Reference proteome</keyword>
<accession>A0ABR1Z822</accession>
<dbReference type="EMBL" id="JBBPBM010002609">
    <property type="protein sequence ID" value="KAK8476029.1"/>
    <property type="molecule type" value="Genomic_DNA"/>
</dbReference>
<dbReference type="Proteomes" id="UP001472677">
    <property type="component" value="Unassembled WGS sequence"/>
</dbReference>
<gene>
    <name evidence="1" type="ORF">V6N12_016040</name>
</gene>
<proteinExistence type="predicted"/>
<dbReference type="SUPFAM" id="SSF56219">
    <property type="entry name" value="DNase I-like"/>
    <property type="match status" value="1"/>
</dbReference>
<comment type="caution">
    <text evidence="1">The sequence shown here is derived from an EMBL/GenBank/DDBJ whole genome shotgun (WGS) entry which is preliminary data.</text>
</comment>
<sequence>MALIAWNVRGLGNKETVRALKNVAFKFHPNIIFLSETKQKKRYLEAIRVMIKFDNSFYIEPSGTTGGLSLWWMNNSQIKFLRAEKNFIDREISINGEEEWYGTFIYGPPYKEEKKKF</sequence>
<dbReference type="Gene3D" id="3.60.10.10">
    <property type="entry name" value="Endonuclease/exonuclease/phosphatase"/>
    <property type="match status" value="1"/>
</dbReference>
<protein>
    <recommendedName>
        <fullName evidence="3">Endonuclease/exonuclease/phosphatase domain-containing protein</fullName>
    </recommendedName>
</protein>
<dbReference type="PANTHER" id="PTHR35218">
    <property type="entry name" value="RNASE H DOMAIN-CONTAINING PROTEIN"/>
    <property type="match status" value="1"/>
</dbReference>
<evidence type="ECO:0008006" key="3">
    <source>
        <dbReference type="Google" id="ProtNLM"/>
    </source>
</evidence>